<gene>
    <name evidence="7" type="ORF">SAMN04488136_10649</name>
</gene>
<evidence type="ECO:0000313" key="7">
    <source>
        <dbReference type="EMBL" id="SDG99920.1"/>
    </source>
</evidence>
<dbReference type="Gene3D" id="1.10.150.130">
    <property type="match status" value="1"/>
</dbReference>
<dbReference type="AlphaFoldDB" id="A0A1G7YVR3"/>
<dbReference type="InterPro" id="IPR011010">
    <property type="entry name" value="DNA_brk_join_enz"/>
</dbReference>
<dbReference type="SUPFAM" id="SSF47823">
    <property type="entry name" value="lambda integrase-like, N-terminal domain"/>
    <property type="match status" value="1"/>
</dbReference>
<keyword evidence="3" id="KW-0233">DNA recombination</keyword>
<feature type="domain" description="Core-binding (CB)" evidence="6">
    <location>
        <begin position="8"/>
        <end position="103"/>
    </location>
</feature>
<sequence length="321" mass="36724">MRKIIPELTDKDLVARFITQLNQQATQEILDELTANQYSHNSLLAMVKDWNLFHEFCTLKQVTALPASVTAVRLFIEHEASRRKYSTIRRYVVTIGLIHRILALKDPTSNPQVLHTMNFYRAEKKNDAKDTVAFEKKHLEKLNHRLCHSQHASDIRNLAVYFLMFECALKRSELKQLTLADMHVDDENTIAIQIGSQTYPLSVDAVTALKNWCELLPSLTPDTPLFSAIDRHGNIKSTALDDSSIYRIQRAASTMLGLEVWFSGQSSRVGKVKDLAKQGLKLKEIQFYGRWLSPAMPYQYLGDKGNAEAEMVVFKRFKPID</sequence>
<dbReference type="OrthoDB" id="5914130at2"/>
<proteinExistence type="predicted"/>
<dbReference type="STRING" id="861298.SAMN04488136_10649"/>
<dbReference type="Gene3D" id="1.10.443.10">
    <property type="entry name" value="Intergrase catalytic core"/>
    <property type="match status" value="1"/>
</dbReference>
<dbReference type="InterPro" id="IPR044068">
    <property type="entry name" value="CB"/>
</dbReference>
<dbReference type="SUPFAM" id="SSF56349">
    <property type="entry name" value="DNA breaking-rejoining enzymes"/>
    <property type="match status" value="1"/>
</dbReference>
<feature type="domain" description="Tyr recombinase" evidence="5">
    <location>
        <begin position="129"/>
        <end position="315"/>
    </location>
</feature>
<evidence type="ECO:0000256" key="1">
    <source>
        <dbReference type="ARBA" id="ARBA00022908"/>
    </source>
</evidence>
<evidence type="ECO:0000259" key="6">
    <source>
        <dbReference type="PROSITE" id="PS51900"/>
    </source>
</evidence>
<reference evidence="7 8" key="1">
    <citation type="submission" date="2016-10" db="EMBL/GenBank/DDBJ databases">
        <authorList>
            <person name="de Groot N.N."/>
        </authorList>
    </citation>
    <scope>NUCLEOTIDE SEQUENCE [LARGE SCALE GENOMIC DNA]</scope>
    <source>
        <strain evidence="7 8">CGMCC 1.10228</strain>
    </source>
</reference>
<dbReference type="RefSeq" id="WP_093271344.1">
    <property type="nucleotide sequence ID" value="NZ_FNDD01000006.1"/>
</dbReference>
<keyword evidence="2 4" id="KW-0238">DNA-binding</keyword>
<dbReference type="InterPro" id="IPR013762">
    <property type="entry name" value="Integrase-like_cat_sf"/>
</dbReference>
<protein>
    <submittedName>
        <fullName evidence="7">Phage integrase family protein</fullName>
    </submittedName>
</protein>
<organism evidence="7 8">
    <name type="scientific">Vibrio xiamenensis</name>
    <dbReference type="NCBI Taxonomy" id="861298"/>
    <lineage>
        <taxon>Bacteria</taxon>
        <taxon>Pseudomonadati</taxon>
        <taxon>Pseudomonadota</taxon>
        <taxon>Gammaproteobacteria</taxon>
        <taxon>Vibrionales</taxon>
        <taxon>Vibrionaceae</taxon>
        <taxon>Vibrio</taxon>
    </lineage>
</organism>
<dbReference type="GO" id="GO:0003677">
    <property type="term" value="F:DNA binding"/>
    <property type="evidence" value="ECO:0007669"/>
    <property type="project" value="UniProtKB-UniRule"/>
</dbReference>
<dbReference type="Pfam" id="PF00589">
    <property type="entry name" value="Phage_integrase"/>
    <property type="match status" value="1"/>
</dbReference>
<dbReference type="Proteomes" id="UP000198854">
    <property type="component" value="Unassembled WGS sequence"/>
</dbReference>
<evidence type="ECO:0000256" key="2">
    <source>
        <dbReference type="ARBA" id="ARBA00023125"/>
    </source>
</evidence>
<accession>A0A1G7YVR3</accession>
<evidence type="ECO:0000256" key="4">
    <source>
        <dbReference type="PROSITE-ProRule" id="PRU01248"/>
    </source>
</evidence>
<evidence type="ECO:0000256" key="3">
    <source>
        <dbReference type="ARBA" id="ARBA00023172"/>
    </source>
</evidence>
<name>A0A1G7YVR3_9VIBR</name>
<dbReference type="PROSITE" id="PS51898">
    <property type="entry name" value="TYR_RECOMBINASE"/>
    <property type="match status" value="1"/>
</dbReference>
<dbReference type="EMBL" id="FNDD01000006">
    <property type="protein sequence ID" value="SDG99920.1"/>
    <property type="molecule type" value="Genomic_DNA"/>
</dbReference>
<keyword evidence="8" id="KW-1185">Reference proteome</keyword>
<evidence type="ECO:0000313" key="8">
    <source>
        <dbReference type="Proteomes" id="UP000198854"/>
    </source>
</evidence>
<dbReference type="GO" id="GO:0015074">
    <property type="term" value="P:DNA integration"/>
    <property type="evidence" value="ECO:0007669"/>
    <property type="project" value="UniProtKB-KW"/>
</dbReference>
<dbReference type="GO" id="GO:0006310">
    <property type="term" value="P:DNA recombination"/>
    <property type="evidence" value="ECO:0007669"/>
    <property type="project" value="UniProtKB-KW"/>
</dbReference>
<evidence type="ECO:0000259" key="5">
    <source>
        <dbReference type="PROSITE" id="PS51898"/>
    </source>
</evidence>
<dbReference type="InterPro" id="IPR010998">
    <property type="entry name" value="Integrase_recombinase_N"/>
</dbReference>
<keyword evidence="1" id="KW-0229">DNA integration</keyword>
<dbReference type="PROSITE" id="PS51900">
    <property type="entry name" value="CB"/>
    <property type="match status" value="1"/>
</dbReference>
<dbReference type="InterPro" id="IPR002104">
    <property type="entry name" value="Integrase_catalytic"/>
</dbReference>